<dbReference type="Pfam" id="PF13480">
    <property type="entry name" value="Acetyltransf_6"/>
    <property type="match status" value="1"/>
</dbReference>
<keyword evidence="3" id="KW-1185">Reference proteome</keyword>
<dbReference type="RefSeq" id="WP_027412710.1">
    <property type="nucleotide sequence ID" value="NZ_BMWS01000023.1"/>
</dbReference>
<evidence type="ECO:0000259" key="1">
    <source>
        <dbReference type="Pfam" id="PF13480"/>
    </source>
</evidence>
<proteinExistence type="predicted"/>
<evidence type="ECO:0000313" key="3">
    <source>
        <dbReference type="Proteomes" id="UP000601108"/>
    </source>
</evidence>
<name>A0A918N520_9FLAO</name>
<dbReference type="InterPro" id="IPR016181">
    <property type="entry name" value="Acyl_CoA_acyltransferase"/>
</dbReference>
<reference evidence="2 3" key="1">
    <citation type="journal article" date="2014" name="Int. J. Syst. Evol. Microbiol.">
        <title>Complete genome sequence of Corynebacterium casei LMG S-19264T (=DSM 44701T), isolated from a smear-ripened cheese.</title>
        <authorList>
            <consortium name="US DOE Joint Genome Institute (JGI-PGF)"/>
            <person name="Walter F."/>
            <person name="Albersmeier A."/>
            <person name="Kalinowski J."/>
            <person name="Ruckert C."/>
        </authorList>
    </citation>
    <scope>NUCLEOTIDE SEQUENCE [LARGE SCALE GENOMIC DNA]</scope>
    <source>
        <strain evidence="2 3">KCTC 12285</strain>
    </source>
</reference>
<evidence type="ECO:0000313" key="2">
    <source>
        <dbReference type="EMBL" id="GGX27010.1"/>
    </source>
</evidence>
<dbReference type="AlphaFoldDB" id="A0A918N520"/>
<feature type="domain" description="BioF2-like acetyltransferase" evidence="1">
    <location>
        <begin position="165"/>
        <end position="297"/>
    </location>
</feature>
<dbReference type="PANTHER" id="PTHR36174">
    <property type="entry name" value="LIPID II:GLYCINE GLYCYLTRANSFERASE"/>
    <property type="match status" value="1"/>
</dbReference>
<organism evidence="2 3">
    <name type="scientific">Aquimarina muelleri</name>
    <dbReference type="NCBI Taxonomy" id="279356"/>
    <lineage>
        <taxon>Bacteria</taxon>
        <taxon>Pseudomonadati</taxon>
        <taxon>Bacteroidota</taxon>
        <taxon>Flavobacteriia</taxon>
        <taxon>Flavobacteriales</taxon>
        <taxon>Flavobacteriaceae</taxon>
        <taxon>Aquimarina</taxon>
    </lineage>
</organism>
<accession>A0A918N520</accession>
<dbReference type="SUPFAM" id="SSF55729">
    <property type="entry name" value="Acyl-CoA N-acyltransferases (Nat)"/>
    <property type="match status" value="1"/>
</dbReference>
<sequence length="362" mass="43210">MKQNYKLFTKNLDDNSDVIEYKTLLHSEWDNNVYYSAEHLQHFEKNFEKLKYFLFTKNDKPVILMPFVFREINLKGHKFPYFDVISPYGYSGPLFNNDILEEDIVSFWSHVDQWYKENNVVAEFIRFSLNDNHNKYSGCLTKTLSNVRGHFMDSFEEQWKGFLPKVRNNYRKAVNYNLRFKIFHKKEITKDTIKIFNDIYVDTMNRNNADSVYFFSSSYFENLIFSNINNFSIAIAYYENIPISIELIIGYKSTIFAFLGGTNAEYFSYRPNDFLRVKIIEWAIEKGIEYYVLGGGMKDGDGLYKHKKSLFPKDKDVVFYTGRKIVNEQVYDELCKFSNAEYSCTHKQNVKDYFFPFYRFSV</sequence>
<protein>
    <recommendedName>
        <fullName evidence="1">BioF2-like acetyltransferase domain-containing protein</fullName>
    </recommendedName>
</protein>
<dbReference type="Proteomes" id="UP000601108">
    <property type="component" value="Unassembled WGS sequence"/>
</dbReference>
<dbReference type="InterPro" id="IPR038740">
    <property type="entry name" value="BioF2-like_GNAT_dom"/>
</dbReference>
<dbReference type="EMBL" id="BMWS01000023">
    <property type="protein sequence ID" value="GGX27010.1"/>
    <property type="molecule type" value="Genomic_DNA"/>
</dbReference>
<dbReference type="InterPro" id="IPR050644">
    <property type="entry name" value="PG_Glycine_Bridge_Synth"/>
</dbReference>
<gene>
    <name evidence="2" type="ORF">GCM10007384_30270</name>
</gene>
<comment type="caution">
    <text evidence="2">The sequence shown here is derived from an EMBL/GenBank/DDBJ whole genome shotgun (WGS) entry which is preliminary data.</text>
</comment>
<dbReference type="Gene3D" id="3.40.630.30">
    <property type="match status" value="1"/>
</dbReference>
<dbReference type="PANTHER" id="PTHR36174:SF1">
    <property type="entry name" value="LIPID II:GLYCINE GLYCYLTRANSFERASE"/>
    <property type="match status" value="1"/>
</dbReference>